<dbReference type="GO" id="GO:0005886">
    <property type="term" value="C:plasma membrane"/>
    <property type="evidence" value="ECO:0007669"/>
    <property type="project" value="TreeGrafter"/>
</dbReference>
<gene>
    <name evidence="3" type="ORF">EDB92DRAFT_1949993</name>
</gene>
<comment type="caution">
    <text evidence="3">The sequence shown here is derived from an EMBL/GenBank/DDBJ whole genome shotgun (WGS) entry which is preliminary data.</text>
</comment>
<dbReference type="GO" id="GO:0036286">
    <property type="term" value="C:eisosome filament"/>
    <property type="evidence" value="ECO:0007669"/>
    <property type="project" value="TreeGrafter"/>
</dbReference>
<evidence type="ECO:0000313" key="3">
    <source>
        <dbReference type="EMBL" id="KAH8985407.1"/>
    </source>
</evidence>
<feature type="compositionally biased region" description="Low complexity" evidence="2">
    <location>
        <begin position="762"/>
        <end position="772"/>
    </location>
</feature>
<dbReference type="Gene3D" id="1.20.1270.60">
    <property type="entry name" value="Arfaptin homology (AH) domain/BAR domain"/>
    <property type="match status" value="1"/>
</dbReference>
<feature type="compositionally biased region" description="Pro residues" evidence="2">
    <location>
        <begin position="273"/>
        <end position="282"/>
    </location>
</feature>
<dbReference type="GO" id="GO:0006897">
    <property type="term" value="P:endocytosis"/>
    <property type="evidence" value="ECO:0007669"/>
    <property type="project" value="TreeGrafter"/>
</dbReference>
<feature type="compositionally biased region" description="Polar residues" evidence="2">
    <location>
        <begin position="624"/>
        <end position="636"/>
    </location>
</feature>
<evidence type="ECO:0000256" key="2">
    <source>
        <dbReference type="SAM" id="MobiDB-lite"/>
    </source>
</evidence>
<feature type="compositionally biased region" description="Pro residues" evidence="2">
    <location>
        <begin position="752"/>
        <end position="761"/>
    </location>
</feature>
<dbReference type="AlphaFoldDB" id="A0AAD4LEJ2"/>
<evidence type="ECO:0000313" key="4">
    <source>
        <dbReference type="Proteomes" id="UP001201163"/>
    </source>
</evidence>
<dbReference type="PANTHER" id="PTHR31962">
    <property type="entry name" value="SPHINGOLIPID LONG CHAIN BASE-RESPONSIVE PROTEIN PIL1"/>
    <property type="match status" value="1"/>
</dbReference>
<dbReference type="Proteomes" id="UP001201163">
    <property type="component" value="Unassembled WGS sequence"/>
</dbReference>
<name>A0AAD4LEJ2_9AGAM</name>
<dbReference type="InterPro" id="IPR028245">
    <property type="entry name" value="PIL1/LSP1"/>
</dbReference>
<feature type="compositionally biased region" description="Polar residues" evidence="2">
    <location>
        <begin position="349"/>
        <end position="359"/>
    </location>
</feature>
<feature type="region of interest" description="Disordered" evidence="2">
    <location>
        <begin position="733"/>
        <end position="964"/>
    </location>
</feature>
<feature type="region of interest" description="Disordered" evidence="2">
    <location>
        <begin position="419"/>
        <end position="665"/>
    </location>
</feature>
<accession>A0AAD4LEJ2</accession>
<feature type="compositionally biased region" description="Pro residues" evidence="2">
    <location>
        <begin position="780"/>
        <end position="796"/>
    </location>
</feature>
<organism evidence="3 4">
    <name type="scientific">Lactarius akahatsu</name>
    <dbReference type="NCBI Taxonomy" id="416441"/>
    <lineage>
        <taxon>Eukaryota</taxon>
        <taxon>Fungi</taxon>
        <taxon>Dikarya</taxon>
        <taxon>Basidiomycota</taxon>
        <taxon>Agaricomycotina</taxon>
        <taxon>Agaricomycetes</taxon>
        <taxon>Russulales</taxon>
        <taxon>Russulaceae</taxon>
        <taxon>Lactarius</taxon>
    </lineage>
</organism>
<evidence type="ECO:0000256" key="1">
    <source>
        <dbReference type="SAM" id="Coils"/>
    </source>
</evidence>
<feature type="compositionally biased region" description="Polar residues" evidence="2">
    <location>
        <begin position="868"/>
        <end position="880"/>
    </location>
</feature>
<feature type="compositionally biased region" description="Polar residues" evidence="2">
    <location>
        <begin position="585"/>
        <end position="604"/>
    </location>
</feature>
<dbReference type="GO" id="GO:0070941">
    <property type="term" value="P:eisosome assembly"/>
    <property type="evidence" value="ECO:0007669"/>
    <property type="project" value="TreeGrafter"/>
</dbReference>
<dbReference type="PANTHER" id="PTHR31962:SF1">
    <property type="entry name" value="SPHINGOLIPID LONG CHAIN BASE-RESPONSIVE PROTEIN PIL1"/>
    <property type="match status" value="1"/>
</dbReference>
<feature type="compositionally biased region" description="Basic residues" evidence="2">
    <location>
        <begin position="955"/>
        <end position="964"/>
    </location>
</feature>
<protein>
    <submittedName>
        <fullName evidence="3">Uncharacterized protein</fullName>
    </submittedName>
</protein>
<sequence>MVHRPSDLRLLNSLLSNEKEYHKQLLVLLDTHSQQSLGAFAAYASASPAPVARALIAVAGSFAGADDALRRYTASVETWHAELRALKDLEEDVKNVMRDREILVTRLIKLSKNQKPTRDSFIGNLGSATSDASLTSLNSFTPAVVSSSKLASAQAELQACESHLASKEKELDQLRASTVRRGLEARCKAMVECGWNWGEMGKEGLRALEGMENSPENGNDVSSHHHKLLPDPDRPPGSDLSSIGPSQSASQIHLPTLSSAMFTDQPASTPPRAASPPFPPRSSSPHGGMPPSSSFTLQIPPAHSISEFALPSTLSRRISEEQEENSSDEDSRPVEVVENVRFKAGVGASASTSNVNTARRFSLRGTRPRDNSGSNTTSSGTGTGTGSFSQHASSTLAPSQPSTHFSLPHVPLAAPLRERKGSGGFFSSIAGLFRGSGNTGSSGTEKWRTRTEANLRAVRRNADSDSEDEVTAESPSRRFFGRRVSHDLPPPSPTAPSPQKLRKRNVRERERDGGWISDGATVAGRGARKGSIKQRPSLPGAYPSTSGHQRSASANPSFVSASGSSTPTRAKPKAKPKTDLRVETLSRSSTTDVSRQGILRSSESVPPVPKLPGPGERSSHLPPSRSTPGSNVSRSGSLVHHGKSSSTSNTSLPPPSRGDAGQKSLLAIVESVTRDNRAAWDRANSSLSLDGAGPVGGLVSARAPPSVSKYNLRGEGGHGIAFESVLAPGSVLAAQPPTSSARPGHQRATSLPPLPRAPVPTTPAATGAKTPLRSALRNQSPPPVPPPKPIVIPSAPPRVIAEAAPLKTNGRDNNDDEDDDGSDSGSIASFQTVRETLDDEPTPVLPPAPAPPAAAAALALPGRDDSDVSASTISVNTGANGPTRRKSVRMSLQPTFSPTPPALDEDEDEAWDRSGRPWGTAVGNGNGGAGGKEWERDFWADSSDEDEEYSNARKLLTRAGKKRW</sequence>
<keyword evidence="1" id="KW-0175">Coiled coil</keyword>
<feature type="compositionally biased region" description="Polar residues" evidence="2">
    <location>
        <begin position="388"/>
        <end position="405"/>
    </location>
</feature>
<dbReference type="InterPro" id="IPR027267">
    <property type="entry name" value="AH/BAR_dom_sf"/>
</dbReference>
<feature type="coiled-coil region" evidence="1">
    <location>
        <begin position="150"/>
        <end position="177"/>
    </location>
</feature>
<feature type="compositionally biased region" description="Low complexity" evidence="2">
    <location>
        <begin position="283"/>
        <end position="294"/>
    </location>
</feature>
<feature type="compositionally biased region" description="Gly residues" evidence="2">
    <location>
        <begin position="922"/>
        <end position="931"/>
    </location>
</feature>
<keyword evidence="4" id="KW-1185">Reference proteome</keyword>
<feature type="compositionally biased region" description="Low complexity" evidence="2">
    <location>
        <begin position="371"/>
        <end position="380"/>
    </location>
</feature>
<feature type="compositionally biased region" description="Polar residues" evidence="2">
    <location>
        <begin position="543"/>
        <end position="565"/>
    </location>
</feature>
<reference evidence="3" key="1">
    <citation type="submission" date="2022-01" db="EMBL/GenBank/DDBJ databases">
        <title>Comparative genomics reveals a dynamic genome evolution in the ectomycorrhizal milk-cap (Lactarius) mushrooms.</title>
        <authorList>
            <consortium name="DOE Joint Genome Institute"/>
            <person name="Lebreton A."/>
            <person name="Tang N."/>
            <person name="Kuo A."/>
            <person name="LaButti K."/>
            <person name="Drula E."/>
            <person name="Barry K."/>
            <person name="Clum A."/>
            <person name="Lipzen A."/>
            <person name="Mousain D."/>
            <person name="Ng V."/>
            <person name="Wang R."/>
            <person name="Wang X."/>
            <person name="Dai Y."/>
            <person name="Henrissat B."/>
            <person name="Grigoriev I.V."/>
            <person name="Guerin-Laguette A."/>
            <person name="Yu F."/>
            <person name="Martin F.M."/>
        </authorList>
    </citation>
    <scope>NUCLEOTIDE SEQUENCE</scope>
    <source>
        <strain evidence="3">QP</strain>
    </source>
</reference>
<feature type="compositionally biased region" description="Pro residues" evidence="2">
    <location>
        <begin position="843"/>
        <end position="852"/>
    </location>
</feature>
<feature type="compositionally biased region" description="Polar residues" evidence="2">
    <location>
        <begin position="239"/>
        <end position="262"/>
    </location>
</feature>
<proteinExistence type="predicted"/>
<dbReference type="GO" id="GO:0008289">
    <property type="term" value="F:lipid binding"/>
    <property type="evidence" value="ECO:0007669"/>
    <property type="project" value="TreeGrafter"/>
</dbReference>
<feature type="region of interest" description="Disordered" evidence="2">
    <location>
        <begin position="210"/>
        <end position="298"/>
    </location>
</feature>
<dbReference type="EMBL" id="JAKELL010000064">
    <property type="protein sequence ID" value="KAH8985407.1"/>
    <property type="molecule type" value="Genomic_DNA"/>
</dbReference>
<feature type="region of interest" description="Disordered" evidence="2">
    <location>
        <begin position="348"/>
        <end position="406"/>
    </location>
</feature>